<comment type="cofactor">
    <cofactor evidence="9">
        <name>Zn(2+)</name>
        <dbReference type="ChEBI" id="CHEBI:29105"/>
    </cofactor>
    <text evidence="9">Binds 1 zinc ion per subunit.</text>
</comment>
<dbReference type="Proteomes" id="UP000305202">
    <property type="component" value="Unassembled WGS sequence"/>
</dbReference>
<evidence type="ECO:0000313" key="10">
    <source>
        <dbReference type="EMBL" id="TKI08831.1"/>
    </source>
</evidence>
<evidence type="ECO:0000256" key="5">
    <source>
        <dbReference type="ARBA" id="ARBA00022723"/>
    </source>
</evidence>
<keyword evidence="5 9" id="KW-0479">Metal-binding</keyword>
<dbReference type="Gene3D" id="3.30.479.10">
    <property type="entry name" value="6-pyruvoyl tetrahydropterin synthase/QueD"/>
    <property type="match status" value="1"/>
</dbReference>
<keyword evidence="7 9" id="KW-0456">Lyase</keyword>
<evidence type="ECO:0000256" key="9">
    <source>
        <dbReference type="PIRNR" id="PIRNR006113"/>
    </source>
</evidence>
<dbReference type="PIRSF" id="PIRSF006113">
    <property type="entry name" value="PTP_synth"/>
    <property type="match status" value="1"/>
</dbReference>
<accession>A0ABY2SSZ5</accession>
<dbReference type="Pfam" id="PF01242">
    <property type="entry name" value="PTPS"/>
    <property type="match status" value="1"/>
</dbReference>
<keyword evidence="6 9" id="KW-0862">Zinc</keyword>
<evidence type="ECO:0000256" key="4">
    <source>
        <dbReference type="ARBA" id="ARBA00018141"/>
    </source>
</evidence>
<comment type="similarity">
    <text evidence="3 9">Belongs to the PTPS family. QueD subfamily.</text>
</comment>
<dbReference type="EC" id="4.-.-.-" evidence="9"/>
<organism evidence="10 11">
    <name type="scientific">Martelella alba</name>
    <dbReference type="NCBI Taxonomy" id="2590451"/>
    <lineage>
        <taxon>Bacteria</taxon>
        <taxon>Pseudomonadati</taxon>
        <taxon>Pseudomonadota</taxon>
        <taxon>Alphaproteobacteria</taxon>
        <taxon>Hyphomicrobiales</taxon>
        <taxon>Aurantimonadaceae</taxon>
        <taxon>Martelella</taxon>
    </lineage>
</organism>
<evidence type="ECO:0000256" key="2">
    <source>
        <dbReference type="ARBA" id="ARBA00005061"/>
    </source>
</evidence>
<dbReference type="EMBL" id="SZPQ01000001">
    <property type="protein sequence ID" value="TKI08831.1"/>
    <property type="molecule type" value="Genomic_DNA"/>
</dbReference>
<dbReference type="NCBIfam" id="TIGR03367">
    <property type="entry name" value="queuosine_QueD"/>
    <property type="match status" value="1"/>
</dbReference>
<reference evidence="10 11" key="1">
    <citation type="submission" date="2019-04" db="EMBL/GenBank/DDBJ databases">
        <authorList>
            <person name="Li M."/>
            <person name="Gao C."/>
        </authorList>
    </citation>
    <scope>NUCLEOTIDE SEQUENCE [LARGE SCALE GENOMIC DNA]</scope>
    <source>
        <strain evidence="10 11">BGMRC 2031</strain>
    </source>
</reference>
<name>A0ABY2SSZ5_9HYPH</name>
<evidence type="ECO:0000313" key="11">
    <source>
        <dbReference type="Proteomes" id="UP000305202"/>
    </source>
</evidence>
<dbReference type="InterPro" id="IPR038418">
    <property type="entry name" value="6-PTP_synth/QueD_sf"/>
</dbReference>
<dbReference type="PANTHER" id="PTHR12589:SF7">
    <property type="entry name" value="6-PYRUVOYL TETRAHYDROBIOPTERIN SYNTHASE"/>
    <property type="match status" value="1"/>
</dbReference>
<dbReference type="RefSeq" id="WP_136988192.1">
    <property type="nucleotide sequence ID" value="NZ_SZPQ01000001.1"/>
</dbReference>
<sequence>MVTTLFKDFTFEAAHRLPHVPAGHKCGRLHGHSFTVRVEIEGPVDPHTGWVMDFADLKAAFNPILRQLDHYYLNDIPGLENPTSEILSRWIWTRLKPQLPQLSAITVKETCTAGCLYRGED</sequence>
<keyword evidence="11" id="KW-1185">Reference proteome</keyword>
<dbReference type="SUPFAM" id="SSF55620">
    <property type="entry name" value="Tetrahydrobiopterin biosynthesis enzymes-like"/>
    <property type="match status" value="1"/>
</dbReference>
<dbReference type="InterPro" id="IPR007115">
    <property type="entry name" value="6-PTP_synth/QueD"/>
</dbReference>
<evidence type="ECO:0000256" key="6">
    <source>
        <dbReference type="ARBA" id="ARBA00022833"/>
    </source>
</evidence>
<keyword evidence="9" id="KW-0671">Queuosine biosynthesis</keyword>
<comment type="function">
    <text evidence="1">Catalyzes the conversion of 7,8-dihydroneopterin triphosphate (H2NTP) to 6-carboxy-5,6,7,8-tetrahydropterin (CPH4) and acetaldehyde.</text>
</comment>
<protein>
    <recommendedName>
        <fullName evidence="4 9">6-carboxy-5,6,7,8-tetrahydropterin synthase</fullName>
        <ecNumber evidence="9">4.-.-.-</ecNumber>
    </recommendedName>
</protein>
<evidence type="ECO:0000256" key="7">
    <source>
        <dbReference type="ARBA" id="ARBA00023239"/>
    </source>
</evidence>
<evidence type="ECO:0000256" key="1">
    <source>
        <dbReference type="ARBA" id="ARBA00002285"/>
    </source>
</evidence>
<comment type="caution">
    <text evidence="10">The sequence shown here is derived from an EMBL/GenBank/DDBJ whole genome shotgun (WGS) entry which is preliminary data.</text>
</comment>
<gene>
    <name evidence="10" type="primary">queD</name>
    <name evidence="10" type="ORF">FCN80_01905</name>
</gene>
<comment type="pathway">
    <text evidence="2 9">Purine metabolism; 7-cyano-7-deazaguanine biosynthesis.</text>
</comment>
<evidence type="ECO:0000256" key="8">
    <source>
        <dbReference type="ARBA" id="ARBA00048807"/>
    </source>
</evidence>
<evidence type="ECO:0000256" key="3">
    <source>
        <dbReference type="ARBA" id="ARBA00008900"/>
    </source>
</evidence>
<comment type="catalytic activity">
    <reaction evidence="8 9">
        <text>7,8-dihydroneopterin 3'-triphosphate + H2O = 6-carboxy-5,6,7,8-tetrahydropterin + triphosphate + acetaldehyde + 2 H(+)</text>
        <dbReference type="Rhea" id="RHEA:27966"/>
        <dbReference type="ChEBI" id="CHEBI:15343"/>
        <dbReference type="ChEBI" id="CHEBI:15377"/>
        <dbReference type="ChEBI" id="CHEBI:15378"/>
        <dbReference type="ChEBI" id="CHEBI:18036"/>
        <dbReference type="ChEBI" id="CHEBI:58462"/>
        <dbReference type="ChEBI" id="CHEBI:61032"/>
        <dbReference type="EC" id="4.1.2.50"/>
    </reaction>
</comment>
<proteinExistence type="inferred from homology"/>
<dbReference type="PANTHER" id="PTHR12589">
    <property type="entry name" value="PYRUVOYL TETRAHYDROBIOPTERIN SYNTHASE"/>
    <property type="match status" value="1"/>
</dbReference>